<feature type="region of interest" description="Disordered" evidence="1">
    <location>
        <begin position="28"/>
        <end position="48"/>
    </location>
</feature>
<protein>
    <submittedName>
        <fullName evidence="2">Uncharacterized protein</fullName>
    </submittedName>
</protein>
<sequence>MRQRSGFCKALEDIPFHRPEVVQNFATIGPERLSSSRRGPSGPGACSG</sequence>
<dbReference type="AlphaFoldDB" id="A9HFI3"/>
<dbReference type="EMBL" id="AM889285">
    <property type="protein sequence ID" value="CAP55366.1"/>
    <property type="molecule type" value="Genomic_DNA"/>
</dbReference>
<evidence type="ECO:0000313" key="2">
    <source>
        <dbReference type="EMBL" id="CAP55366.1"/>
    </source>
</evidence>
<dbReference type="KEGG" id="gdi:GDI1423"/>
<evidence type="ECO:0000256" key="1">
    <source>
        <dbReference type="SAM" id="MobiDB-lite"/>
    </source>
</evidence>
<gene>
    <name evidence="2" type="ordered locus">GDI1423</name>
</gene>
<keyword evidence="3" id="KW-1185">Reference proteome</keyword>
<name>A9HFI3_GLUDA</name>
<evidence type="ECO:0000313" key="3">
    <source>
        <dbReference type="Proteomes" id="UP000001176"/>
    </source>
</evidence>
<feature type="compositionally biased region" description="Low complexity" evidence="1">
    <location>
        <begin position="29"/>
        <end position="40"/>
    </location>
</feature>
<organism evidence="2 3">
    <name type="scientific">Gluconacetobacter diazotrophicus (strain ATCC 49037 / DSM 5601 / CCUG 37298 / CIP 103539 / LMG 7603 / PAl5)</name>
    <dbReference type="NCBI Taxonomy" id="272568"/>
    <lineage>
        <taxon>Bacteria</taxon>
        <taxon>Pseudomonadati</taxon>
        <taxon>Pseudomonadota</taxon>
        <taxon>Alphaproteobacteria</taxon>
        <taxon>Acetobacterales</taxon>
        <taxon>Acetobacteraceae</taxon>
        <taxon>Gluconacetobacter</taxon>
    </lineage>
</organism>
<dbReference type="Proteomes" id="UP000001176">
    <property type="component" value="Chromosome"/>
</dbReference>
<accession>A9HFI3</accession>
<reference evidence="2 3" key="1">
    <citation type="journal article" date="2009" name="BMC Genomics">
        <title>Complete genome sequence of the sugarcane nitrogen-fixing endophyte Gluconacetobacter diazotrophicus Pal5.</title>
        <authorList>
            <person name="Bertalan M."/>
            <person name="Albano R."/>
            <person name="Padua V."/>
            <person name="Rouws L."/>
            <person name="Rojas C."/>
            <person name="Hemerly A."/>
            <person name="Teixeira K."/>
            <person name="Schwab S."/>
            <person name="Araujo J."/>
            <person name="Oliveira A."/>
            <person name="Franca L."/>
            <person name="Magalhaes V."/>
            <person name="Alqueres S."/>
            <person name="Cardoso A."/>
            <person name="Almeida W."/>
            <person name="Loureiro M.M."/>
            <person name="Nogueira E."/>
            <person name="Cidade D."/>
            <person name="Oliveira D."/>
            <person name="Simao T."/>
            <person name="Macedo J."/>
            <person name="Valadao A."/>
            <person name="Dreschsel M."/>
            <person name="Freitas F."/>
            <person name="Vidal M."/>
            <person name="Guedes H."/>
            <person name="Rodrigues E."/>
            <person name="Meneses C."/>
            <person name="Brioso P."/>
            <person name="Pozzer L."/>
            <person name="Figueiredo D."/>
            <person name="Montano H."/>
            <person name="Junior J."/>
            <person name="Filho G."/>
            <person name="Flores V."/>
            <person name="Ferreira B."/>
            <person name="Branco A."/>
            <person name="Gonzalez P."/>
            <person name="Guillobel H."/>
            <person name="Lemos M."/>
            <person name="Seibel L."/>
            <person name="Macedo J."/>
            <person name="Alves-Ferreira M."/>
            <person name="Sachetto-Martins G."/>
            <person name="Coelho A."/>
            <person name="Santos E."/>
            <person name="Amaral G."/>
            <person name="Neves A."/>
            <person name="Pacheco A.B."/>
            <person name="Carvalho D."/>
            <person name="Lery L."/>
            <person name="Bisch P."/>
            <person name="Rossle S.C."/>
            <person name="Urmenyi T."/>
            <person name="Kruger W.V."/>
            <person name="Martins O."/>
            <person name="Baldani J.I."/>
            <person name="Ferreira P.C."/>
        </authorList>
    </citation>
    <scope>NUCLEOTIDE SEQUENCE [LARGE SCALE GENOMIC DNA]</scope>
    <source>
        <strain evidence="3">ATCC 49037 / DSM 5601 / CCUG 37298 / CIP 103539 / LMG 7603 / PAl5</strain>
    </source>
</reference>
<proteinExistence type="predicted"/>